<dbReference type="GO" id="GO:0016020">
    <property type="term" value="C:membrane"/>
    <property type="evidence" value="ECO:0007669"/>
    <property type="project" value="UniProtKB-SubCell"/>
</dbReference>
<dbReference type="InterPro" id="IPR001128">
    <property type="entry name" value="Cyt_P450"/>
</dbReference>
<keyword evidence="12" id="KW-1185">Reference proteome</keyword>
<keyword evidence="5 9" id="KW-0560">Oxidoreductase</keyword>
<accession>A0AAN9YMK7</accession>
<feature type="region of interest" description="Disordered" evidence="10">
    <location>
        <begin position="204"/>
        <end position="233"/>
    </location>
</feature>
<dbReference type="CDD" id="cd11041">
    <property type="entry name" value="CYP503A1-like"/>
    <property type="match status" value="1"/>
</dbReference>
<evidence type="ECO:0008006" key="13">
    <source>
        <dbReference type="Google" id="ProtNLM"/>
    </source>
</evidence>
<dbReference type="EMBL" id="JAKJXP020000052">
    <property type="protein sequence ID" value="KAK7751248.1"/>
    <property type="molecule type" value="Genomic_DNA"/>
</dbReference>
<dbReference type="InterPro" id="IPR036396">
    <property type="entry name" value="Cyt_P450_sf"/>
</dbReference>
<evidence type="ECO:0000256" key="2">
    <source>
        <dbReference type="ARBA" id="ARBA00004167"/>
    </source>
</evidence>
<evidence type="ECO:0000256" key="5">
    <source>
        <dbReference type="ARBA" id="ARBA00023002"/>
    </source>
</evidence>
<dbReference type="Gene3D" id="1.10.630.10">
    <property type="entry name" value="Cytochrome P450"/>
    <property type="match status" value="1"/>
</dbReference>
<dbReference type="GO" id="GO:0005506">
    <property type="term" value="F:iron ion binding"/>
    <property type="evidence" value="ECO:0007669"/>
    <property type="project" value="InterPro"/>
</dbReference>
<organism evidence="11 12">
    <name type="scientific">Diatrype stigma</name>
    <dbReference type="NCBI Taxonomy" id="117547"/>
    <lineage>
        <taxon>Eukaryota</taxon>
        <taxon>Fungi</taxon>
        <taxon>Dikarya</taxon>
        <taxon>Ascomycota</taxon>
        <taxon>Pezizomycotina</taxon>
        <taxon>Sordariomycetes</taxon>
        <taxon>Xylariomycetidae</taxon>
        <taxon>Xylariales</taxon>
        <taxon>Diatrypaceae</taxon>
        <taxon>Diatrype</taxon>
    </lineage>
</organism>
<dbReference type="InterPro" id="IPR002403">
    <property type="entry name" value="Cyt_P450_E_grp-IV"/>
</dbReference>
<evidence type="ECO:0000256" key="3">
    <source>
        <dbReference type="ARBA" id="ARBA00010617"/>
    </source>
</evidence>
<evidence type="ECO:0000256" key="4">
    <source>
        <dbReference type="ARBA" id="ARBA00022723"/>
    </source>
</evidence>
<keyword evidence="6 8" id="KW-0408">Iron</keyword>
<feature type="compositionally biased region" description="Basic and acidic residues" evidence="10">
    <location>
        <begin position="221"/>
        <end position="232"/>
    </location>
</feature>
<dbReference type="InterPro" id="IPR017972">
    <property type="entry name" value="Cyt_P450_CS"/>
</dbReference>
<dbReference type="GO" id="GO:0004497">
    <property type="term" value="F:monooxygenase activity"/>
    <property type="evidence" value="ECO:0007669"/>
    <property type="project" value="UniProtKB-KW"/>
</dbReference>
<evidence type="ECO:0000256" key="9">
    <source>
        <dbReference type="RuleBase" id="RU000461"/>
    </source>
</evidence>
<keyword evidence="4 8" id="KW-0479">Metal-binding</keyword>
<proteinExistence type="inferred from homology"/>
<evidence type="ECO:0000256" key="1">
    <source>
        <dbReference type="ARBA" id="ARBA00001971"/>
    </source>
</evidence>
<dbReference type="SUPFAM" id="SSF48264">
    <property type="entry name" value="Cytochrome P450"/>
    <property type="match status" value="1"/>
</dbReference>
<feature type="compositionally biased region" description="Low complexity" evidence="10">
    <location>
        <begin position="206"/>
        <end position="217"/>
    </location>
</feature>
<reference evidence="11 12" key="1">
    <citation type="submission" date="2024-02" db="EMBL/GenBank/DDBJ databases">
        <title>De novo assembly and annotation of 12 fungi associated with fruit tree decline syndrome in Ontario, Canada.</title>
        <authorList>
            <person name="Sulman M."/>
            <person name="Ellouze W."/>
            <person name="Ilyukhin E."/>
        </authorList>
    </citation>
    <scope>NUCLEOTIDE SEQUENCE [LARGE SCALE GENOMIC DNA]</scope>
    <source>
        <strain evidence="11 12">M11/M66-122</strain>
    </source>
</reference>
<feature type="compositionally biased region" description="Low complexity" evidence="10">
    <location>
        <begin position="434"/>
        <end position="451"/>
    </location>
</feature>
<evidence type="ECO:0000313" key="12">
    <source>
        <dbReference type="Proteomes" id="UP001320420"/>
    </source>
</evidence>
<keyword evidence="7 9" id="KW-0503">Monooxygenase</keyword>
<keyword evidence="8 9" id="KW-0349">Heme</keyword>
<evidence type="ECO:0000256" key="7">
    <source>
        <dbReference type="ARBA" id="ARBA00023033"/>
    </source>
</evidence>
<evidence type="ECO:0000256" key="8">
    <source>
        <dbReference type="PIRSR" id="PIRSR602403-1"/>
    </source>
</evidence>
<dbReference type="Pfam" id="PF00067">
    <property type="entry name" value="p450"/>
    <property type="match status" value="2"/>
</dbReference>
<evidence type="ECO:0000256" key="6">
    <source>
        <dbReference type="ARBA" id="ARBA00023004"/>
    </source>
</evidence>
<dbReference type="GO" id="GO:0016705">
    <property type="term" value="F:oxidoreductase activity, acting on paired donors, with incorporation or reduction of molecular oxygen"/>
    <property type="evidence" value="ECO:0007669"/>
    <property type="project" value="InterPro"/>
</dbReference>
<evidence type="ECO:0000256" key="10">
    <source>
        <dbReference type="SAM" id="MobiDB-lite"/>
    </source>
</evidence>
<evidence type="ECO:0000313" key="11">
    <source>
        <dbReference type="EMBL" id="KAK7751248.1"/>
    </source>
</evidence>
<comment type="similarity">
    <text evidence="3 9">Belongs to the cytochrome P450 family.</text>
</comment>
<protein>
    <recommendedName>
        <fullName evidence="13">Cytochrome P450</fullName>
    </recommendedName>
</protein>
<dbReference type="PANTHER" id="PTHR46206">
    <property type="entry name" value="CYTOCHROME P450"/>
    <property type="match status" value="1"/>
</dbReference>
<dbReference type="PROSITE" id="PS00086">
    <property type="entry name" value="CYTOCHROME_P450"/>
    <property type="match status" value="1"/>
</dbReference>
<feature type="binding site" description="axial binding residue" evidence="8">
    <location>
        <position position="472"/>
    </location>
    <ligand>
        <name>heme</name>
        <dbReference type="ChEBI" id="CHEBI:30413"/>
    </ligand>
    <ligandPart>
        <name>Fe</name>
        <dbReference type="ChEBI" id="CHEBI:18248"/>
    </ligandPart>
</feature>
<name>A0AAN9YMK7_9PEZI</name>
<feature type="region of interest" description="Disordered" evidence="10">
    <location>
        <begin position="432"/>
        <end position="451"/>
    </location>
</feature>
<dbReference type="AlphaFoldDB" id="A0AAN9YMK7"/>
<sequence>MFEADTLIRDSYSKFKDNVYQIRATEGPRILIPVRFLPELKCLPEDTLSAQEAVHEALLAQYTHFSAGPHSETLSKLLRNNLSQRLSRLTPKLKDELDFITAQEFPECDDWTPFNAQPFLVRTVARLSGCAFAGRALSRAETWMDTTVNYATTVFLAAIKLQFFPTWARPAAQYLIPDLYEIPRMVDRAEAMLTPIIEERLRRRTSNGSGAAGSSTTKLGYYDEKNGKVGEDDKGDDDDFLQWLLDALPEDQKTRFDVQAHLQLILSAASIHTTSNLVTDCVYDLAEHQELQDILRQEAAEVLELGGEGKKSDGEAGEQIGCQEEKSGWFAKDGLALARLRKLDSFMRESQRLHGNVTSFIRKVMRPIDLSDGTHLPAGASLLAPLAGVSRDDRFYPDAETFDGLRFWRLQQAQEQERERERELLQARYGNVANSNSNNNNNNSNNYNNSSQWQFTSIGDTNTSFGLGRHACPGRFFAAAEAKMILAHLLLRYDIKLKEGEGRPRPMMFMMTKCPSPSAEILFKRRKGNDQTMARAMKPKIN</sequence>
<comment type="subcellular location">
    <subcellularLocation>
        <location evidence="2">Membrane</location>
        <topology evidence="2">Single-pass membrane protein</topology>
    </subcellularLocation>
</comment>
<dbReference type="PRINTS" id="PR00465">
    <property type="entry name" value="EP450IV"/>
</dbReference>
<dbReference type="Proteomes" id="UP001320420">
    <property type="component" value="Unassembled WGS sequence"/>
</dbReference>
<comment type="caution">
    <text evidence="11">The sequence shown here is derived from an EMBL/GenBank/DDBJ whole genome shotgun (WGS) entry which is preliminary data.</text>
</comment>
<dbReference type="PANTHER" id="PTHR46206:SF6">
    <property type="entry name" value="CYTOCHROME P450 MONOOXYGENASE AN1598-RELATED"/>
    <property type="match status" value="1"/>
</dbReference>
<gene>
    <name evidence="11" type="ORF">SLS62_006793</name>
</gene>
<dbReference type="GO" id="GO:0020037">
    <property type="term" value="F:heme binding"/>
    <property type="evidence" value="ECO:0007669"/>
    <property type="project" value="InterPro"/>
</dbReference>
<comment type="cofactor">
    <cofactor evidence="1 8">
        <name>heme</name>
        <dbReference type="ChEBI" id="CHEBI:30413"/>
    </cofactor>
</comment>